<dbReference type="EC" id="5.2.1.8" evidence="3 6"/>
<dbReference type="InterPro" id="IPR044666">
    <property type="entry name" value="Cyclophilin_A-like"/>
</dbReference>
<keyword evidence="8" id="KW-0732">Signal</keyword>
<keyword evidence="7" id="KW-0175">Coiled coil</keyword>
<dbReference type="Gene3D" id="3.10.50.40">
    <property type="match status" value="1"/>
</dbReference>
<evidence type="ECO:0000256" key="7">
    <source>
        <dbReference type="SAM" id="Coils"/>
    </source>
</evidence>
<dbReference type="Pfam" id="PF00254">
    <property type="entry name" value="FKBP_C"/>
    <property type="match status" value="1"/>
</dbReference>
<proteinExistence type="inferred from homology"/>
<gene>
    <name evidence="11" type="ORF">CW751_02885</name>
</gene>
<dbReference type="GO" id="GO:0003755">
    <property type="term" value="F:peptidyl-prolyl cis-trans isomerase activity"/>
    <property type="evidence" value="ECO:0007669"/>
    <property type="project" value="UniProtKB-KW"/>
</dbReference>
<dbReference type="Pfam" id="PF00160">
    <property type="entry name" value="Pro_isomerase"/>
    <property type="match status" value="1"/>
</dbReference>
<evidence type="ECO:0000256" key="6">
    <source>
        <dbReference type="PROSITE-ProRule" id="PRU00277"/>
    </source>
</evidence>
<protein>
    <recommendedName>
        <fullName evidence="3 6">peptidylprolyl isomerase</fullName>
        <ecNumber evidence="3 6">5.2.1.8</ecNumber>
    </recommendedName>
</protein>
<dbReference type="PROSITE" id="PS00170">
    <property type="entry name" value="CSA_PPIASE_1"/>
    <property type="match status" value="1"/>
</dbReference>
<dbReference type="InterPro" id="IPR020892">
    <property type="entry name" value="Cyclophilin-type_PPIase_CS"/>
</dbReference>
<dbReference type="CDD" id="cd00317">
    <property type="entry name" value="cyclophilin"/>
    <property type="match status" value="1"/>
</dbReference>
<name>A0A2I0R6S7_9FLAO</name>
<evidence type="ECO:0000256" key="3">
    <source>
        <dbReference type="ARBA" id="ARBA00013194"/>
    </source>
</evidence>
<dbReference type="OrthoDB" id="9807797at2"/>
<dbReference type="SUPFAM" id="SSF50891">
    <property type="entry name" value="Cyclophilin-like"/>
    <property type="match status" value="1"/>
</dbReference>
<evidence type="ECO:0000256" key="5">
    <source>
        <dbReference type="ARBA" id="ARBA00023235"/>
    </source>
</evidence>
<dbReference type="InterPro" id="IPR002130">
    <property type="entry name" value="Cyclophilin-type_PPIase_dom"/>
</dbReference>
<evidence type="ECO:0000256" key="4">
    <source>
        <dbReference type="ARBA" id="ARBA00023110"/>
    </source>
</evidence>
<feature type="signal peptide" evidence="8">
    <location>
        <begin position="1"/>
        <end position="21"/>
    </location>
</feature>
<keyword evidence="4 6" id="KW-0697">Rotamase</keyword>
<dbReference type="AlphaFoldDB" id="A0A2I0R6S7"/>
<accession>A0A2I0R6S7</accession>
<dbReference type="InterPro" id="IPR001179">
    <property type="entry name" value="PPIase_FKBP_dom"/>
</dbReference>
<evidence type="ECO:0000313" key="11">
    <source>
        <dbReference type="EMBL" id="PKR82293.1"/>
    </source>
</evidence>
<dbReference type="PROSITE" id="PS50059">
    <property type="entry name" value="FKBP_PPIASE"/>
    <property type="match status" value="1"/>
</dbReference>
<evidence type="ECO:0000259" key="10">
    <source>
        <dbReference type="PROSITE" id="PS50072"/>
    </source>
</evidence>
<dbReference type="Proteomes" id="UP000236654">
    <property type="component" value="Unassembled WGS sequence"/>
</dbReference>
<evidence type="ECO:0000259" key="9">
    <source>
        <dbReference type="PROSITE" id="PS50059"/>
    </source>
</evidence>
<keyword evidence="12" id="KW-1185">Reference proteome</keyword>
<comment type="caution">
    <text evidence="11">The sequence shown here is derived from an EMBL/GenBank/DDBJ whole genome shotgun (WGS) entry which is preliminary data.</text>
</comment>
<dbReference type="InterPro" id="IPR029000">
    <property type="entry name" value="Cyclophilin-like_dom_sf"/>
</dbReference>
<dbReference type="PANTHER" id="PTHR45625">
    <property type="entry name" value="PEPTIDYL-PROLYL CIS-TRANS ISOMERASE-RELATED"/>
    <property type="match status" value="1"/>
</dbReference>
<dbReference type="PROSITE" id="PS50072">
    <property type="entry name" value="CSA_PPIASE_2"/>
    <property type="match status" value="1"/>
</dbReference>
<dbReference type="PRINTS" id="PR00153">
    <property type="entry name" value="CSAPPISMRASE"/>
</dbReference>
<feature type="domain" description="PPIase FKBP-type" evidence="9">
    <location>
        <begin position="274"/>
        <end position="362"/>
    </location>
</feature>
<dbReference type="PANTHER" id="PTHR45625:SF4">
    <property type="entry name" value="PEPTIDYLPROLYL ISOMERASE DOMAIN AND WD REPEAT-CONTAINING PROTEIN 1"/>
    <property type="match status" value="1"/>
</dbReference>
<evidence type="ECO:0000256" key="1">
    <source>
        <dbReference type="ARBA" id="ARBA00000971"/>
    </source>
</evidence>
<feature type="coiled-coil region" evidence="7">
    <location>
        <begin position="209"/>
        <end position="236"/>
    </location>
</feature>
<dbReference type="Gene3D" id="2.40.100.10">
    <property type="entry name" value="Cyclophilin-like"/>
    <property type="match status" value="1"/>
</dbReference>
<dbReference type="InterPro" id="IPR046357">
    <property type="entry name" value="PPIase_dom_sf"/>
</dbReference>
<feature type="domain" description="PPIase cyclophilin-type" evidence="10">
    <location>
        <begin position="39"/>
        <end position="173"/>
    </location>
</feature>
<keyword evidence="5 6" id="KW-0413">Isomerase</keyword>
<dbReference type="RefSeq" id="WP_101333477.1">
    <property type="nucleotide sequence ID" value="NZ_PJNI01000001.1"/>
</dbReference>
<reference evidence="11 12" key="1">
    <citation type="submission" date="2017-12" db="EMBL/GenBank/DDBJ databases">
        <title>The draft genome sequence of Brumimicrobium saltpan LHR20.</title>
        <authorList>
            <person name="Do Z.-J."/>
            <person name="Luo H.-R."/>
        </authorList>
    </citation>
    <scope>NUCLEOTIDE SEQUENCE [LARGE SCALE GENOMIC DNA]</scope>
    <source>
        <strain evidence="11 12">LHR20</strain>
    </source>
</reference>
<comment type="catalytic activity">
    <reaction evidence="1 6">
        <text>[protein]-peptidylproline (omega=180) = [protein]-peptidylproline (omega=0)</text>
        <dbReference type="Rhea" id="RHEA:16237"/>
        <dbReference type="Rhea" id="RHEA-COMP:10747"/>
        <dbReference type="Rhea" id="RHEA-COMP:10748"/>
        <dbReference type="ChEBI" id="CHEBI:83833"/>
        <dbReference type="ChEBI" id="CHEBI:83834"/>
        <dbReference type="EC" id="5.2.1.8"/>
    </reaction>
</comment>
<dbReference type="GO" id="GO:0006457">
    <property type="term" value="P:protein folding"/>
    <property type="evidence" value="ECO:0007669"/>
    <property type="project" value="InterPro"/>
</dbReference>
<evidence type="ECO:0000256" key="2">
    <source>
        <dbReference type="ARBA" id="ARBA00007365"/>
    </source>
</evidence>
<organism evidence="11 12">
    <name type="scientific">Brumimicrobium salinarum</name>
    <dbReference type="NCBI Taxonomy" id="2058658"/>
    <lineage>
        <taxon>Bacteria</taxon>
        <taxon>Pseudomonadati</taxon>
        <taxon>Bacteroidota</taxon>
        <taxon>Flavobacteriia</taxon>
        <taxon>Flavobacteriales</taxon>
        <taxon>Crocinitomicaceae</taxon>
        <taxon>Brumimicrobium</taxon>
    </lineage>
</organism>
<feature type="chain" id="PRO_5014155644" description="peptidylprolyl isomerase" evidence="8">
    <location>
        <begin position="22"/>
        <end position="363"/>
    </location>
</feature>
<dbReference type="EMBL" id="PJNI01000001">
    <property type="protein sequence ID" value="PKR82293.1"/>
    <property type="molecule type" value="Genomic_DNA"/>
</dbReference>
<evidence type="ECO:0000256" key="8">
    <source>
        <dbReference type="SAM" id="SignalP"/>
    </source>
</evidence>
<comment type="similarity">
    <text evidence="2">Belongs to the cyclophilin-type PPIase family.</text>
</comment>
<evidence type="ECO:0000313" key="12">
    <source>
        <dbReference type="Proteomes" id="UP000236654"/>
    </source>
</evidence>
<dbReference type="SUPFAM" id="SSF54534">
    <property type="entry name" value="FKBP-like"/>
    <property type="match status" value="1"/>
</dbReference>
<sequence>MRIILTLITLLFFATSAFVQSQDLELEKGLYAKITTQKGEIILELFPEKAPLTVANFVGLAQGKLKIGDSIRYKEPYYDGLVFHRVIDNFMIQGGDPSGNGSGGPGYRFWDEADNGVNHQKGSLSMANAGPHTNGSQFFITHVATPHLNGKHTVFGQVLAGQSVVDEISQGDTMQQVEIIEKGLKYKWLYNPSKTFKKEYARLAVVVEQKRLAEEKRKAEEKVRRIEAKAKTENEYKEYFYDLVKKKAPNAVQTPSGLVYVLHEEGEGETAQKGDTVKLHYKGTFVTGGKFDSSYDRGQPFEFQYLINNLIPGFNEGVGLSKKGTKIDLYVPYFLAYGVSGRGRQIPPYSDLLFEIEVLNLGK</sequence>